<dbReference type="PANTHER" id="PTHR35092">
    <property type="entry name" value="CHLORINASE MJ1651"/>
    <property type="match status" value="1"/>
</dbReference>
<reference evidence="5 6" key="1">
    <citation type="submission" date="2017-08" db="EMBL/GenBank/DDBJ databases">
        <title>The complete genome sequence of Nocardiopsis gilva YIM 90087.</title>
        <authorList>
            <person name="Yin M."/>
            <person name="Tang S."/>
        </authorList>
    </citation>
    <scope>NUCLEOTIDE SEQUENCE [LARGE SCALE GENOMIC DNA]</scope>
    <source>
        <strain evidence="5 6">YIM 90087</strain>
    </source>
</reference>
<sequence>MVPKKWITFTTDYGLENKFVGVCHGVMAKIAPESRVLDVTHLVPRGDIKHGAEIFRQAIPYLPDGVHVAVVDPGVGTARKPVVLVVGEQLFVGPDNGMLLRAADELGGVDAAYDISNPDYRLIDVSSTFHGRDIFAPAGAYLAAGVSPAEFGPPIPVDDLIRIPQPARSFDGAVFQGEVLIEDRFGNLQTSLDSEFLESNGARLGATLEVSTESNRYNIPYVETFGSVGEGELLAHVDSADRLALAVNLGSASRTLGLHEGGSFTLRVA</sequence>
<dbReference type="Pfam" id="PF01887">
    <property type="entry name" value="SAM_HAT_N"/>
    <property type="match status" value="1"/>
</dbReference>
<evidence type="ECO:0000313" key="6">
    <source>
        <dbReference type="Proteomes" id="UP000215005"/>
    </source>
</evidence>
<dbReference type="InterPro" id="IPR002747">
    <property type="entry name" value="SAM_OH_AdoTrfase"/>
</dbReference>
<dbReference type="KEGG" id="ngv:CDO52_15480"/>
<feature type="domain" description="S-adenosyl-l-methionine hydroxide adenosyltransferase C-terminal" evidence="4">
    <location>
        <begin position="177"/>
        <end position="262"/>
    </location>
</feature>
<dbReference type="Gene3D" id="3.40.50.10790">
    <property type="entry name" value="S-adenosyl-l-methionine hydroxide adenosyltransferase, N-terminal"/>
    <property type="match status" value="1"/>
</dbReference>
<accession>A0A223S799</accession>
<dbReference type="EMBL" id="CP022753">
    <property type="protein sequence ID" value="ASU84000.1"/>
    <property type="molecule type" value="Genomic_DNA"/>
</dbReference>
<keyword evidence="1" id="KW-0949">S-adenosyl-L-methionine</keyword>
<dbReference type="RefSeq" id="WP_017619089.1">
    <property type="nucleotide sequence ID" value="NZ_ANBG01000223.1"/>
</dbReference>
<organism evidence="5 6">
    <name type="scientific">Nocardiopsis gilva YIM 90087</name>
    <dbReference type="NCBI Taxonomy" id="1235441"/>
    <lineage>
        <taxon>Bacteria</taxon>
        <taxon>Bacillati</taxon>
        <taxon>Actinomycetota</taxon>
        <taxon>Actinomycetes</taxon>
        <taxon>Streptosporangiales</taxon>
        <taxon>Nocardiopsidaceae</taxon>
        <taxon>Nocardiopsis</taxon>
    </lineage>
</organism>
<evidence type="ECO:0000256" key="1">
    <source>
        <dbReference type="ARBA" id="ARBA00022691"/>
    </source>
</evidence>
<dbReference type="Proteomes" id="UP000215005">
    <property type="component" value="Chromosome"/>
</dbReference>
<evidence type="ECO:0000259" key="4">
    <source>
        <dbReference type="Pfam" id="PF20257"/>
    </source>
</evidence>
<dbReference type="PANTHER" id="PTHR35092:SF1">
    <property type="entry name" value="CHLORINASE MJ1651"/>
    <property type="match status" value="1"/>
</dbReference>
<evidence type="ECO:0008006" key="7">
    <source>
        <dbReference type="Google" id="ProtNLM"/>
    </source>
</evidence>
<dbReference type="SUPFAM" id="SSF101852">
    <property type="entry name" value="Bacterial fluorinating enzyme, C-terminal domain"/>
    <property type="match status" value="1"/>
</dbReference>
<evidence type="ECO:0000313" key="5">
    <source>
        <dbReference type="EMBL" id="ASU84000.1"/>
    </source>
</evidence>
<dbReference type="InterPro" id="IPR023228">
    <property type="entry name" value="SAM_OH_AdoTrfase_N_sf"/>
</dbReference>
<feature type="domain" description="S-adenosyl-l-methionine hydroxide adenosyltransferase N-terminal" evidence="3">
    <location>
        <begin position="7"/>
        <end position="152"/>
    </location>
</feature>
<dbReference type="Pfam" id="PF20257">
    <property type="entry name" value="SAM_HAT_C"/>
    <property type="match status" value="1"/>
</dbReference>
<dbReference type="SUPFAM" id="SSF102522">
    <property type="entry name" value="Bacterial fluorinating enzyme, N-terminal domain"/>
    <property type="match status" value="1"/>
</dbReference>
<dbReference type="InterPro" id="IPR046470">
    <property type="entry name" value="SAM_HAT_C"/>
</dbReference>
<evidence type="ECO:0000259" key="3">
    <source>
        <dbReference type="Pfam" id="PF01887"/>
    </source>
</evidence>
<protein>
    <recommendedName>
        <fullName evidence="7">SAM-dependent chlorinase/fluorinase</fullName>
    </recommendedName>
</protein>
<keyword evidence="6" id="KW-1185">Reference proteome</keyword>
<dbReference type="InterPro" id="IPR023227">
    <property type="entry name" value="SAM_OH_AdoTrfase_C_sf"/>
</dbReference>
<evidence type="ECO:0000256" key="2">
    <source>
        <dbReference type="ARBA" id="ARBA00024035"/>
    </source>
</evidence>
<dbReference type="PIRSF" id="PIRSF006779">
    <property type="entry name" value="UCP006779"/>
    <property type="match status" value="1"/>
</dbReference>
<proteinExistence type="inferred from homology"/>
<comment type="similarity">
    <text evidence="2">Belongs to the SAM hydrolase / SAM-dependent halogenase family.</text>
</comment>
<dbReference type="InterPro" id="IPR046469">
    <property type="entry name" value="SAM_HAT_N"/>
</dbReference>
<dbReference type="OrthoDB" id="9792195at2"/>
<gene>
    <name evidence="5" type="ORF">CDO52_15480</name>
</gene>
<dbReference type="Gene3D" id="2.40.30.90">
    <property type="entry name" value="Bacterial fluorinating enzyme like"/>
    <property type="match status" value="1"/>
</dbReference>
<name>A0A223S799_9ACTN</name>
<dbReference type="AlphaFoldDB" id="A0A223S799"/>